<dbReference type="KEGG" id="dpx:DAPPUDRAFT_123496"/>
<dbReference type="Gene3D" id="3.10.330.70">
    <property type="match status" value="1"/>
</dbReference>
<gene>
    <name evidence="2" type="ORF">DAPPUDRAFT_123496</name>
</gene>
<evidence type="ECO:0000256" key="1">
    <source>
        <dbReference type="SAM" id="MobiDB-lite"/>
    </source>
</evidence>
<dbReference type="Proteomes" id="UP000000305">
    <property type="component" value="Unassembled WGS sequence"/>
</dbReference>
<organism evidence="2 3">
    <name type="scientific">Daphnia pulex</name>
    <name type="common">Water flea</name>
    <dbReference type="NCBI Taxonomy" id="6669"/>
    <lineage>
        <taxon>Eukaryota</taxon>
        <taxon>Metazoa</taxon>
        <taxon>Ecdysozoa</taxon>
        <taxon>Arthropoda</taxon>
        <taxon>Crustacea</taxon>
        <taxon>Branchiopoda</taxon>
        <taxon>Diplostraca</taxon>
        <taxon>Cladocera</taxon>
        <taxon>Anomopoda</taxon>
        <taxon>Daphniidae</taxon>
        <taxon>Daphnia</taxon>
    </lineage>
</organism>
<name>E9I5U9_DAPPU</name>
<proteinExistence type="predicted"/>
<feature type="region of interest" description="Disordered" evidence="1">
    <location>
        <begin position="174"/>
        <end position="200"/>
    </location>
</feature>
<evidence type="ECO:0008006" key="4">
    <source>
        <dbReference type="Google" id="ProtNLM"/>
    </source>
</evidence>
<protein>
    <recommendedName>
        <fullName evidence="4">Tudor domain-containing protein</fullName>
    </recommendedName>
</protein>
<feature type="compositionally biased region" description="Basic and acidic residues" evidence="1">
    <location>
        <begin position="174"/>
        <end position="188"/>
    </location>
</feature>
<sequence length="200" mass="22540">MALDLCARRATIRHRTSIASRGLFRGVTSFANNTDDLLYKMQPATRGWLRRDLLAKGLNFPQDLTVGHQVYARHPESGEYCLGNVTDNSKAVTYYSVVFNDGTSSHDTYPEDILNYNCTEDGPPPIGAAVEFMCFGKRHVGYLRSISERQLYTLSFLDGEGTVVTAERQEFYHPDEGLPSDLKNKLDKPGYLPQRTRIDP</sequence>
<accession>E9I5U9</accession>
<dbReference type="InParanoid" id="E9I5U9"/>
<evidence type="ECO:0000313" key="2">
    <source>
        <dbReference type="EMBL" id="EFX60631.1"/>
    </source>
</evidence>
<dbReference type="AlphaFoldDB" id="E9I5U9"/>
<evidence type="ECO:0000313" key="3">
    <source>
        <dbReference type="Proteomes" id="UP000000305"/>
    </source>
</evidence>
<dbReference type="EMBL" id="GL735899">
    <property type="protein sequence ID" value="EFX60631.1"/>
    <property type="molecule type" value="Genomic_DNA"/>
</dbReference>
<dbReference type="SUPFAM" id="SSF63748">
    <property type="entry name" value="Tudor/PWWP/MBT"/>
    <property type="match status" value="1"/>
</dbReference>
<dbReference type="Gene3D" id="2.30.30.140">
    <property type="match status" value="1"/>
</dbReference>
<reference evidence="2 3" key="1">
    <citation type="journal article" date="2011" name="Science">
        <title>The ecoresponsive genome of Daphnia pulex.</title>
        <authorList>
            <person name="Colbourne J.K."/>
            <person name="Pfrender M.E."/>
            <person name="Gilbert D."/>
            <person name="Thomas W.K."/>
            <person name="Tucker A."/>
            <person name="Oakley T.H."/>
            <person name="Tokishita S."/>
            <person name="Aerts A."/>
            <person name="Arnold G.J."/>
            <person name="Basu M.K."/>
            <person name="Bauer D.J."/>
            <person name="Caceres C.E."/>
            <person name="Carmel L."/>
            <person name="Casola C."/>
            <person name="Choi J.H."/>
            <person name="Detter J.C."/>
            <person name="Dong Q."/>
            <person name="Dusheyko S."/>
            <person name="Eads B.D."/>
            <person name="Frohlich T."/>
            <person name="Geiler-Samerotte K.A."/>
            <person name="Gerlach D."/>
            <person name="Hatcher P."/>
            <person name="Jogdeo S."/>
            <person name="Krijgsveld J."/>
            <person name="Kriventseva E.V."/>
            <person name="Kultz D."/>
            <person name="Laforsch C."/>
            <person name="Lindquist E."/>
            <person name="Lopez J."/>
            <person name="Manak J.R."/>
            <person name="Muller J."/>
            <person name="Pangilinan J."/>
            <person name="Patwardhan R.P."/>
            <person name="Pitluck S."/>
            <person name="Pritham E.J."/>
            <person name="Rechtsteiner A."/>
            <person name="Rho M."/>
            <person name="Rogozin I.B."/>
            <person name="Sakarya O."/>
            <person name="Salamov A."/>
            <person name="Schaack S."/>
            <person name="Shapiro H."/>
            <person name="Shiga Y."/>
            <person name="Skalitzky C."/>
            <person name="Smith Z."/>
            <person name="Souvorov A."/>
            <person name="Sung W."/>
            <person name="Tang Z."/>
            <person name="Tsuchiya D."/>
            <person name="Tu H."/>
            <person name="Vos H."/>
            <person name="Wang M."/>
            <person name="Wolf Y.I."/>
            <person name="Yamagata H."/>
            <person name="Yamada T."/>
            <person name="Ye Y."/>
            <person name="Shaw J.R."/>
            <person name="Andrews J."/>
            <person name="Crease T.J."/>
            <person name="Tang H."/>
            <person name="Lucas S.M."/>
            <person name="Robertson H.M."/>
            <person name="Bork P."/>
            <person name="Koonin E.V."/>
            <person name="Zdobnov E.M."/>
            <person name="Grigoriev I.V."/>
            <person name="Lynch M."/>
            <person name="Boore J.L."/>
        </authorList>
    </citation>
    <scope>NUCLEOTIDE SEQUENCE [LARGE SCALE GENOMIC DNA]</scope>
</reference>
<dbReference type="eggNOG" id="KOG0958">
    <property type="taxonomic scope" value="Eukaryota"/>
</dbReference>
<dbReference type="HOGENOM" id="CLU_1637119_0_0_1"/>
<dbReference type="OrthoDB" id="9547406at2759"/>
<keyword evidence="3" id="KW-1185">Reference proteome</keyword>